<feature type="transmembrane region" description="Helical" evidence="1">
    <location>
        <begin position="108"/>
        <end position="127"/>
    </location>
</feature>
<keyword evidence="1" id="KW-1133">Transmembrane helix</keyword>
<gene>
    <name evidence="2" type="ORF">ATNIH1004_008485</name>
    <name evidence="3" type="ORF">EYZ11_002849</name>
</gene>
<evidence type="ECO:0000313" key="5">
    <source>
        <dbReference type="Proteomes" id="UP000324241"/>
    </source>
</evidence>
<comment type="caution">
    <text evidence="3">The sequence shown here is derived from an EMBL/GenBank/DDBJ whole genome shotgun (WGS) entry which is preliminary data.</text>
</comment>
<dbReference type="AlphaFoldDB" id="A0A4S3JPV0"/>
<reference evidence="3 4" key="1">
    <citation type="submission" date="2019-03" db="EMBL/GenBank/DDBJ databases">
        <title>The genome sequence of a newly discovered highly antifungal drug resistant Aspergillus species, Aspergillus tanneri NIH 1004.</title>
        <authorList>
            <person name="Mounaud S."/>
            <person name="Singh I."/>
            <person name="Joardar V."/>
            <person name="Pakala S."/>
            <person name="Pakala S."/>
            <person name="Venepally P."/>
            <person name="Hoover J."/>
            <person name="Nierman W."/>
            <person name="Chung J."/>
            <person name="Losada L."/>
        </authorList>
    </citation>
    <scope>NUCLEOTIDE SEQUENCE [LARGE SCALE GENOMIC DNA]</scope>
    <source>
        <strain evidence="3 4">NIH1004</strain>
    </source>
</reference>
<proteinExistence type="predicted"/>
<dbReference type="EMBL" id="QUQM01000006">
    <property type="protein sequence ID" value="KAA8644284.1"/>
    <property type="molecule type" value="Genomic_DNA"/>
</dbReference>
<dbReference type="VEuPathDB" id="FungiDB:EYZ11_002849"/>
<dbReference type="Proteomes" id="UP000308092">
    <property type="component" value="Unassembled WGS sequence"/>
</dbReference>
<evidence type="ECO:0000313" key="4">
    <source>
        <dbReference type="Proteomes" id="UP000308092"/>
    </source>
</evidence>
<dbReference type="OrthoDB" id="5420247at2759"/>
<dbReference type="GeneID" id="54331187"/>
<dbReference type="Proteomes" id="UP000324241">
    <property type="component" value="Unassembled WGS sequence"/>
</dbReference>
<feature type="transmembrane region" description="Helical" evidence="1">
    <location>
        <begin position="73"/>
        <end position="96"/>
    </location>
</feature>
<keyword evidence="4" id="KW-1185">Reference proteome</keyword>
<protein>
    <submittedName>
        <fullName evidence="3">Uncharacterized protein</fullName>
    </submittedName>
</protein>
<organism evidence="3 4">
    <name type="scientific">Aspergillus tanneri</name>
    <dbReference type="NCBI Taxonomy" id="1220188"/>
    <lineage>
        <taxon>Eukaryota</taxon>
        <taxon>Fungi</taxon>
        <taxon>Dikarya</taxon>
        <taxon>Ascomycota</taxon>
        <taxon>Pezizomycotina</taxon>
        <taxon>Eurotiomycetes</taxon>
        <taxon>Eurotiomycetidae</taxon>
        <taxon>Eurotiales</taxon>
        <taxon>Aspergillaceae</taxon>
        <taxon>Aspergillus</taxon>
        <taxon>Aspergillus subgen. Circumdati</taxon>
    </lineage>
</organism>
<evidence type="ECO:0000313" key="3">
    <source>
        <dbReference type="EMBL" id="THC97686.1"/>
    </source>
</evidence>
<reference evidence="2 5" key="2">
    <citation type="submission" date="2019-08" db="EMBL/GenBank/DDBJ databases">
        <title>The genome sequence of a newly discovered highly antifungal drug resistant Aspergillus species, Aspergillus tanneri NIH 1004.</title>
        <authorList>
            <person name="Mounaud S."/>
            <person name="Singh I."/>
            <person name="Joardar V."/>
            <person name="Pakala S."/>
            <person name="Pakala S."/>
            <person name="Venepally P."/>
            <person name="Chung J.K."/>
            <person name="Losada L."/>
            <person name="Nierman W.C."/>
        </authorList>
    </citation>
    <scope>NUCLEOTIDE SEQUENCE [LARGE SCALE GENOMIC DNA]</scope>
    <source>
        <strain evidence="2 5">NIH1004</strain>
    </source>
</reference>
<keyword evidence="1" id="KW-0812">Transmembrane</keyword>
<evidence type="ECO:0000313" key="2">
    <source>
        <dbReference type="EMBL" id="KAA8644284.1"/>
    </source>
</evidence>
<feature type="transmembrane region" description="Helical" evidence="1">
    <location>
        <begin position="20"/>
        <end position="38"/>
    </location>
</feature>
<accession>A0A4S3JPV0</accession>
<dbReference type="EMBL" id="SOSA01000067">
    <property type="protein sequence ID" value="THC97686.1"/>
    <property type="molecule type" value="Genomic_DNA"/>
</dbReference>
<keyword evidence="1" id="KW-0472">Membrane</keyword>
<evidence type="ECO:0000256" key="1">
    <source>
        <dbReference type="SAM" id="Phobius"/>
    </source>
</evidence>
<dbReference type="RefSeq" id="XP_033423645.1">
    <property type="nucleotide sequence ID" value="XM_033573093.1"/>
</dbReference>
<feature type="transmembrane region" description="Helical" evidence="1">
    <location>
        <begin position="50"/>
        <end position="67"/>
    </location>
</feature>
<feature type="transmembrane region" description="Helical" evidence="1">
    <location>
        <begin position="185"/>
        <end position="208"/>
    </location>
</feature>
<dbReference type="PANTHER" id="PTHR42029:SF3">
    <property type="entry name" value="AN04G07800"/>
    <property type="match status" value="1"/>
</dbReference>
<dbReference type="STRING" id="1220188.A0A4S3JPV0"/>
<dbReference type="PANTHER" id="PTHR42029">
    <property type="entry name" value="AN04G07800"/>
    <property type="match status" value="1"/>
</dbReference>
<name>A0A4S3JPV0_9EURO</name>
<sequence length="293" mass="33652">MSPENPITRPSGPDGLVLEAWGQGLMVGSLVVMAAVTFSNMKKRILLHKLIFAELILAMPHGTFIFAKPPTYGWYLSVSAIGLNVSWSLHNVIAWMKNKPFLSSRISRIYIVTVLLAQPYWVLEIYANFAFFNNLNRLFLKTRPLEPLFRDPWWIFTTCSLFYTIKREYNFSIVELVTVSPRFGIMLVAMCLSIAFIVVDTCAVLNVFQAGLPTGIEPFWKLSFVFKCLCDTVILDDFKTALDRMREYWIRKRAQSADIFLTNRAQRNDLEGRQETNYSSRKGSGVPRAYFRV</sequence>